<dbReference type="InterPro" id="IPR007855">
    <property type="entry name" value="RDRP"/>
</dbReference>
<dbReference type="Pfam" id="PF25358">
    <property type="entry name" value="PH_fung_RdRP"/>
    <property type="match status" value="1"/>
</dbReference>
<evidence type="ECO:0000256" key="2">
    <source>
        <dbReference type="SAM" id="MobiDB-lite"/>
    </source>
</evidence>
<proteinExistence type="inferred from homology"/>
<dbReference type="SUPFAM" id="SSF54928">
    <property type="entry name" value="RNA-binding domain, RBD"/>
    <property type="match status" value="1"/>
</dbReference>
<keyword evidence="6" id="KW-1185">Reference proteome</keyword>
<accession>A0A8H3FIT5</accession>
<keyword evidence="1" id="KW-0694">RNA-binding</keyword>
<dbReference type="PANTHER" id="PTHR23079:SF17">
    <property type="entry name" value="RNA-DEPENDENT RNA POLYMERASE"/>
    <property type="match status" value="1"/>
</dbReference>
<name>A0A8H3FIT5_9LECA</name>
<dbReference type="Proteomes" id="UP000664534">
    <property type="component" value="Unassembled WGS sequence"/>
</dbReference>
<keyword evidence="1" id="KW-0548">Nucleotidyltransferase</keyword>
<dbReference type="AlphaFoldDB" id="A0A8H3FIT5"/>
<sequence>MEVIVRNLHDQVTEKQVDNFFRNVLDKLGIKTYLCQKLKNRGMATITILDINKARQFLKMHGQTEPGAKGYVSVPVKLVHMGRPINCSVSNKSPDEFILRSLKKEESDRYAASQSKKPRIVPGRGDENRRPGNYNRRAFDISSLKCGQWGYVGPDLAFVTYSQERKKGRMIFGLRSLLLKLYPQDPASPVQQIEFSYSSVQSMTVGPITNPSITLSLSEAPKLFESLIGNDPLVVLFQKLTIPKGRQVFTRRRISKLSTEHETVVSSCLCYRIMLSNTADIAGVRALRHFPEIPDSISWNSSAVMKTPFVAQMTALHSALSGSSYGSLPFELKFQMQKLTQNGYLSPATVVELLAVVSRHAKERDVKVVTQSVRTLCDQIPFAGPDTESSDLSLQTLTQMLVENQESIIRGDTYLPNLADQYDHIASVHKAMVTPTGIYLSGPESEVKNRVLRKYSKFPNHFLSVSFLDEDGEPLRMDRQTSGELIYHERFKRVLQGVIIVADRGFEFLGFSHSSLRSQTCWFMAPFTLNDSLMYAPAVIKDLGDFRSIQSPAKCAARIGQTFSQTLSSVHIPSQAIQTIPDVTRKDRTFSRTFSDGVGTCSTEVLEKIWREFPQARGLKPTIYQVRLMGAKGVISHDNRLKGSALCLRPSMIKFQGTRVSDIEICGAAFKPLPMFLNRQLIKILEDLHVSDEAFLNLQADAVEKLRMTTVSPINAASFLDRNMIGKPASTSWLIRKLWAIGLSFTDDDFLRNSVELAVLVQLRELKHRSRIRVEKGVTLYGIMDESGFLEEGEIYCYTHNETGPKLLTGNVVITRCPALHPGDVQCVRAVDVPADNPLRALHNVVAFSSHGQRDLPSQLSGGDLDGDLYNIIYDDTLYPQRISQPADYPIATPIDIGKPVERSDITNFFIQFMENDNLGLIATLHQILADQSPDGTFDPDCIRLAGMHSTAVDFSKTGIPVNFLDLPRYPKARPDFQAPGPRVLVEKNINFEDLDLSTPPDEDDEIDEVASYGPQKLIYYESQKVLGKLYREIDEHKFFEAIQAQSKLPGASSNSLAEAVWNYVEDKTTLIQWQHYRTWANDIKDNYEDNLVNTMFQYSHHPKHFVSEIEVFSGNILGKNGAQSKRQREFSKTMKEKHDRDMEYTVLCITRGDGDNGDAGRAEALERSIACLYVACHPGRVRSKVGALVSFVWIAAAVCLREVQKLQGVDVLL</sequence>
<feature type="region of interest" description="Disordered" evidence="2">
    <location>
        <begin position="108"/>
        <end position="134"/>
    </location>
</feature>
<comment type="caution">
    <text evidence="5">The sequence shown here is derived from an EMBL/GenBank/DDBJ whole genome shotgun (WGS) entry which is preliminary data.</text>
</comment>
<dbReference type="GO" id="GO:0003723">
    <property type="term" value="F:RNA binding"/>
    <property type="evidence" value="ECO:0007669"/>
    <property type="project" value="UniProtKB-KW"/>
</dbReference>
<dbReference type="OrthoDB" id="6513042at2759"/>
<keyword evidence="1" id="KW-0696">RNA-directed RNA polymerase</keyword>
<dbReference type="InterPro" id="IPR057503">
    <property type="entry name" value="PH_RdRP"/>
</dbReference>
<dbReference type="InterPro" id="IPR057596">
    <property type="entry name" value="RDRP_core"/>
</dbReference>
<dbReference type="InterPro" id="IPR035979">
    <property type="entry name" value="RBD_domain_sf"/>
</dbReference>
<evidence type="ECO:0000256" key="1">
    <source>
        <dbReference type="RuleBase" id="RU363098"/>
    </source>
</evidence>
<dbReference type="EMBL" id="CAJPDT010000039">
    <property type="protein sequence ID" value="CAF9925396.1"/>
    <property type="molecule type" value="Genomic_DNA"/>
</dbReference>
<keyword evidence="1" id="KW-0808">Transferase</keyword>
<dbReference type="GO" id="GO:0003968">
    <property type="term" value="F:RNA-directed RNA polymerase activity"/>
    <property type="evidence" value="ECO:0007669"/>
    <property type="project" value="UniProtKB-KW"/>
</dbReference>
<evidence type="ECO:0000259" key="4">
    <source>
        <dbReference type="Pfam" id="PF25358"/>
    </source>
</evidence>
<evidence type="ECO:0000313" key="6">
    <source>
        <dbReference type="Proteomes" id="UP000664534"/>
    </source>
</evidence>
<organism evidence="5 6">
    <name type="scientific">Imshaugia aleurites</name>
    <dbReference type="NCBI Taxonomy" id="172621"/>
    <lineage>
        <taxon>Eukaryota</taxon>
        <taxon>Fungi</taxon>
        <taxon>Dikarya</taxon>
        <taxon>Ascomycota</taxon>
        <taxon>Pezizomycotina</taxon>
        <taxon>Lecanoromycetes</taxon>
        <taxon>OSLEUM clade</taxon>
        <taxon>Lecanoromycetidae</taxon>
        <taxon>Lecanorales</taxon>
        <taxon>Lecanorineae</taxon>
        <taxon>Parmeliaceae</taxon>
        <taxon>Imshaugia</taxon>
    </lineage>
</organism>
<dbReference type="GO" id="GO:0031380">
    <property type="term" value="C:nuclear RNA-directed RNA polymerase complex"/>
    <property type="evidence" value="ECO:0007669"/>
    <property type="project" value="TreeGrafter"/>
</dbReference>
<feature type="domain" description="RdRP-like PH" evidence="4">
    <location>
        <begin position="138"/>
        <end position="306"/>
    </location>
</feature>
<dbReference type="EC" id="2.7.7.48" evidence="1"/>
<dbReference type="GO" id="GO:0030422">
    <property type="term" value="P:siRNA processing"/>
    <property type="evidence" value="ECO:0007669"/>
    <property type="project" value="TreeGrafter"/>
</dbReference>
<reference evidence="5" key="1">
    <citation type="submission" date="2021-03" db="EMBL/GenBank/DDBJ databases">
        <authorList>
            <person name="Tagirdzhanova G."/>
        </authorList>
    </citation>
    <scope>NUCLEOTIDE SEQUENCE</scope>
</reference>
<dbReference type="PANTHER" id="PTHR23079">
    <property type="entry name" value="RNA-DEPENDENT RNA POLYMERASE"/>
    <property type="match status" value="1"/>
</dbReference>
<gene>
    <name evidence="5" type="ORF">IMSHALPRED_006462</name>
</gene>
<feature type="domain" description="RDRP core" evidence="3">
    <location>
        <begin position="433"/>
        <end position="1034"/>
    </location>
</feature>
<evidence type="ECO:0000259" key="3">
    <source>
        <dbReference type="Pfam" id="PF05183"/>
    </source>
</evidence>
<comment type="similarity">
    <text evidence="1">Belongs to the RdRP family.</text>
</comment>
<dbReference type="Pfam" id="PF05183">
    <property type="entry name" value="RdRP"/>
    <property type="match status" value="1"/>
</dbReference>
<evidence type="ECO:0000313" key="5">
    <source>
        <dbReference type="EMBL" id="CAF9925396.1"/>
    </source>
</evidence>
<protein>
    <recommendedName>
        <fullName evidence="1">RNA-dependent RNA polymerase</fullName>
        <ecNumber evidence="1">2.7.7.48</ecNumber>
    </recommendedName>
</protein>
<comment type="catalytic activity">
    <reaction evidence="1">
        <text>RNA(n) + a ribonucleoside 5'-triphosphate = RNA(n+1) + diphosphate</text>
        <dbReference type="Rhea" id="RHEA:21248"/>
        <dbReference type="Rhea" id="RHEA-COMP:14527"/>
        <dbReference type="Rhea" id="RHEA-COMP:17342"/>
        <dbReference type="ChEBI" id="CHEBI:33019"/>
        <dbReference type="ChEBI" id="CHEBI:61557"/>
        <dbReference type="ChEBI" id="CHEBI:140395"/>
        <dbReference type="EC" id="2.7.7.48"/>
    </reaction>
</comment>